<comment type="caution">
    <text evidence="2">The sequence shown here is derived from an EMBL/GenBank/DDBJ whole genome shotgun (WGS) entry which is preliminary data.</text>
</comment>
<protein>
    <recommendedName>
        <fullName evidence="4">DUF3784 domain-containing protein</fullName>
    </recommendedName>
</protein>
<dbReference type="RefSeq" id="WP_174653838.1">
    <property type="nucleotide sequence ID" value="NZ_JAKRVX010000003.1"/>
</dbReference>
<proteinExistence type="predicted"/>
<evidence type="ECO:0000313" key="2">
    <source>
        <dbReference type="EMBL" id="MCL9817049.1"/>
    </source>
</evidence>
<dbReference type="EMBL" id="JAKRVX010000003">
    <property type="protein sequence ID" value="MCL9817049.1"/>
    <property type="molecule type" value="Genomic_DNA"/>
</dbReference>
<keyword evidence="1" id="KW-0472">Membrane</keyword>
<dbReference type="AlphaFoldDB" id="A0AAE3KAT6"/>
<dbReference type="Proteomes" id="UP001203207">
    <property type="component" value="Unassembled WGS sequence"/>
</dbReference>
<evidence type="ECO:0008006" key="4">
    <source>
        <dbReference type="Google" id="ProtNLM"/>
    </source>
</evidence>
<feature type="transmembrane region" description="Helical" evidence="1">
    <location>
        <begin position="75"/>
        <end position="98"/>
    </location>
</feature>
<feature type="transmembrane region" description="Helical" evidence="1">
    <location>
        <begin position="44"/>
        <end position="68"/>
    </location>
</feature>
<keyword evidence="1" id="KW-0812">Transmembrane</keyword>
<keyword evidence="3" id="KW-1185">Reference proteome</keyword>
<sequence>MLEAIVLFGSATLLTYLGYQIRYRGRVDLISGPQPEQITDHAGLAHFAGAAVLRIAFITFIMGVTVFFEYDSTVIWGIYIVTMLLLVGIVVVGSFRFFEPAEPTGVDEE</sequence>
<evidence type="ECO:0000313" key="3">
    <source>
        <dbReference type="Proteomes" id="UP001203207"/>
    </source>
</evidence>
<gene>
    <name evidence="2" type="ORF">AArcSt2_08855</name>
</gene>
<organism evidence="2 3">
    <name type="scientific">Natronocalculus amylovorans</name>
    <dbReference type="NCBI Taxonomy" id="2917812"/>
    <lineage>
        <taxon>Archaea</taxon>
        <taxon>Methanobacteriati</taxon>
        <taxon>Methanobacteriota</taxon>
        <taxon>Stenosarchaea group</taxon>
        <taxon>Halobacteria</taxon>
        <taxon>Halobacteriales</taxon>
        <taxon>Haloferacaceae</taxon>
        <taxon>Natronocalculus</taxon>
    </lineage>
</organism>
<reference evidence="2" key="1">
    <citation type="journal article" date="2022" name="Syst. Appl. Microbiol.">
        <title>Natronocalculus amylovorans gen. nov., sp. nov., and Natranaeroarchaeum aerophilus sp. nov., dominant culturable amylolytic natronoarchaea from hypersaline soda lakes in southwestern Siberia.</title>
        <authorList>
            <person name="Sorokin D.Y."/>
            <person name="Elcheninov A.G."/>
            <person name="Khizhniak T.V."/>
            <person name="Koenen M."/>
            <person name="Bale N.J."/>
            <person name="Damste J.S.S."/>
            <person name="Kublanov I.V."/>
        </authorList>
    </citation>
    <scope>NUCLEOTIDE SEQUENCE</scope>
    <source>
        <strain evidence="2">AArc-St2</strain>
    </source>
</reference>
<name>A0AAE3KAT6_9EURY</name>
<evidence type="ECO:0000256" key="1">
    <source>
        <dbReference type="SAM" id="Phobius"/>
    </source>
</evidence>
<accession>A0AAE3KAT6</accession>
<reference evidence="2" key="2">
    <citation type="submission" date="2022-02" db="EMBL/GenBank/DDBJ databases">
        <authorList>
            <person name="Elcheninov A.G."/>
            <person name="Sorokin D.Y."/>
            <person name="Kublanov I.V."/>
        </authorList>
    </citation>
    <scope>NUCLEOTIDE SEQUENCE</scope>
    <source>
        <strain evidence="2">AArc-St2</strain>
    </source>
</reference>
<keyword evidence="1" id="KW-1133">Transmembrane helix</keyword>